<evidence type="ECO:0000313" key="6">
    <source>
        <dbReference type="EMBL" id="RKQ12284.1"/>
    </source>
</evidence>
<keyword evidence="4" id="KW-0804">Transcription</keyword>
<name>A0A494YRV0_9BACI</name>
<dbReference type="GO" id="GO:0000976">
    <property type="term" value="F:transcription cis-regulatory region binding"/>
    <property type="evidence" value="ECO:0007669"/>
    <property type="project" value="TreeGrafter"/>
</dbReference>
<dbReference type="InterPro" id="IPR036388">
    <property type="entry name" value="WH-like_DNA-bd_sf"/>
</dbReference>
<dbReference type="InterPro" id="IPR005119">
    <property type="entry name" value="LysR_subst-bd"/>
</dbReference>
<dbReference type="PROSITE" id="PS50931">
    <property type="entry name" value="HTH_LYSR"/>
    <property type="match status" value="1"/>
</dbReference>
<dbReference type="Gene3D" id="1.10.10.10">
    <property type="entry name" value="Winged helix-like DNA-binding domain superfamily/Winged helix DNA-binding domain"/>
    <property type="match status" value="1"/>
</dbReference>
<dbReference type="Proteomes" id="UP000281813">
    <property type="component" value="Unassembled WGS sequence"/>
</dbReference>
<keyword evidence="2" id="KW-0805">Transcription regulation</keyword>
<dbReference type="OrthoDB" id="9778774at2"/>
<dbReference type="Gene3D" id="3.40.190.290">
    <property type="match status" value="1"/>
</dbReference>
<dbReference type="InterPro" id="IPR036390">
    <property type="entry name" value="WH_DNA-bd_sf"/>
</dbReference>
<comment type="caution">
    <text evidence="6">The sequence shown here is derived from an EMBL/GenBank/DDBJ whole genome shotgun (WGS) entry which is preliminary data.</text>
</comment>
<dbReference type="Pfam" id="PF00126">
    <property type="entry name" value="HTH_1"/>
    <property type="match status" value="1"/>
</dbReference>
<proteinExistence type="inferred from homology"/>
<evidence type="ECO:0000256" key="3">
    <source>
        <dbReference type="ARBA" id="ARBA00023125"/>
    </source>
</evidence>
<keyword evidence="7" id="KW-1185">Reference proteome</keyword>
<dbReference type="RefSeq" id="WP_121134488.1">
    <property type="nucleotide sequence ID" value="NZ_JBHUFK010000046.1"/>
</dbReference>
<sequence length="296" mass="33437">MVGKLDLYKVFWMVGRNKSFSKAAKSLYMTQPAVSQAIMQLERELDTRLFHRTPKGVSLTNEGSLLFEYVHSSLNLINAGEEKILEFKNLTAGELKIGVGDTITKYFLLPYLEAFHNKYPNIKFKIVNGTTLETLSILKAGEVDIAVCNFPVEDSALERIAFIDIHDTFVCGEKYKDILSGPISLDELVDLPLIFLEPNSNSRKYVEDYLLSKGIKLSPEFELGSHDLLLEFAKINLGIACVTKEFSMEYLEKELVYEVQLKEDIPTRNIGLCFLKSVPLSPASTKFVEMIEGNKE</sequence>
<dbReference type="PANTHER" id="PTHR30126:SF64">
    <property type="entry name" value="HTH-TYPE TRANSCRIPTIONAL REGULATOR CITR"/>
    <property type="match status" value="1"/>
</dbReference>
<dbReference type="SUPFAM" id="SSF46785">
    <property type="entry name" value="Winged helix' DNA-binding domain"/>
    <property type="match status" value="1"/>
</dbReference>
<dbReference type="InterPro" id="IPR000847">
    <property type="entry name" value="LysR_HTH_N"/>
</dbReference>
<dbReference type="PANTHER" id="PTHR30126">
    <property type="entry name" value="HTH-TYPE TRANSCRIPTIONAL REGULATOR"/>
    <property type="match status" value="1"/>
</dbReference>
<reference evidence="6 7" key="1">
    <citation type="journal article" date="2015" name="Antonie Van Leeuwenhoek">
        <title>Oceanobacillus bengalensis sp. nov., a bacterium isolated from seawater of the Bay of Bengal.</title>
        <authorList>
            <person name="Yongchang O."/>
            <person name="Xiang W."/>
            <person name="Wang G."/>
        </authorList>
    </citation>
    <scope>NUCLEOTIDE SEQUENCE [LARGE SCALE GENOMIC DNA]</scope>
    <source>
        <strain evidence="6 7">MCCC 1K00260</strain>
    </source>
</reference>
<evidence type="ECO:0000256" key="4">
    <source>
        <dbReference type="ARBA" id="ARBA00023163"/>
    </source>
</evidence>
<dbReference type="GO" id="GO:0003700">
    <property type="term" value="F:DNA-binding transcription factor activity"/>
    <property type="evidence" value="ECO:0007669"/>
    <property type="project" value="InterPro"/>
</dbReference>
<evidence type="ECO:0000313" key="7">
    <source>
        <dbReference type="Proteomes" id="UP000281813"/>
    </source>
</evidence>
<dbReference type="FunFam" id="1.10.10.10:FF:000001">
    <property type="entry name" value="LysR family transcriptional regulator"/>
    <property type="match status" value="1"/>
</dbReference>
<feature type="domain" description="HTH lysR-type" evidence="5">
    <location>
        <begin position="1"/>
        <end position="60"/>
    </location>
</feature>
<comment type="similarity">
    <text evidence="1">Belongs to the LysR transcriptional regulatory family.</text>
</comment>
<evidence type="ECO:0000256" key="1">
    <source>
        <dbReference type="ARBA" id="ARBA00009437"/>
    </source>
</evidence>
<accession>A0A494YRV0</accession>
<evidence type="ECO:0000256" key="2">
    <source>
        <dbReference type="ARBA" id="ARBA00023015"/>
    </source>
</evidence>
<dbReference type="PRINTS" id="PR00039">
    <property type="entry name" value="HTHLYSR"/>
</dbReference>
<evidence type="ECO:0000259" key="5">
    <source>
        <dbReference type="PROSITE" id="PS50931"/>
    </source>
</evidence>
<keyword evidence="3" id="KW-0238">DNA-binding</keyword>
<gene>
    <name evidence="6" type="ORF">D8M05_18570</name>
</gene>
<protein>
    <submittedName>
        <fullName evidence="6">LysR family transcriptional regulator</fullName>
    </submittedName>
</protein>
<dbReference type="EMBL" id="RBZO01000046">
    <property type="protein sequence ID" value="RKQ12284.1"/>
    <property type="molecule type" value="Genomic_DNA"/>
</dbReference>
<dbReference type="AlphaFoldDB" id="A0A494YRV0"/>
<organism evidence="6 7">
    <name type="scientific">Oceanobacillus bengalensis</name>
    <dbReference type="NCBI Taxonomy" id="1435466"/>
    <lineage>
        <taxon>Bacteria</taxon>
        <taxon>Bacillati</taxon>
        <taxon>Bacillota</taxon>
        <taxon>Bacilli</taxon>
        <taxon>Bacillales</taxon>
        <taxon>Bacillaceae</taxon>
        <taxon>Oceanobacillus</taxon>
    </lineage>
</organism>
<dbReference type="CDD" id="cd05466">
    <property type="entry name" value="PBP2_LTTR_substrate"/>
    <property type="match status" value="1"/>
</dbReference>
<dbReference type="Pfam" id="PF03466">
    <property type="entry name" value="LysR_substrate"/>
    <property type="match status" value="1"/>
</dbReference>
<dbReference type="SUPFAM" id="SSF53850">
    <property type="entry name" value="Periplasmic binding protein-like II"/>
    <property type="match status" value="1"/>
</dbReference>